<dbReference type="InterPro" id="IPR011614">
    <property type="entry name" value="Catalase_core"/>
</dbReference>
<keyword evidence="3 9" id="KW-0349">Heme</keyword>
<dbReference type="GO" id="GO:0004096">
    <property type="term" value="F:catalase activity"/>
    <property type="evidence" value="ECO:0007669"/>
    <property type="project" value="UniProtKB-EC"/>
</dbReference>
<dbReference type="GO" id="GO:0005777">
    <property type="term" value="C:peroxisome"/>
    <property type="evidence" value="ECO:0007669"/>
    <property type="project" value="TreeGrafter"/>
</dbReference>
<dbReference type="EMBL" id="MBDN02000006">
    <property type="protein sequence ID" value="RLN85619.1"/>
    <property type="molecule type" value="Genomic_DNA"/>
</dbReference>
<dbReference type="InterPro" id="IPR020835">
    <property type="entry name" value="Catalase_sf"/>
</dbReference>
<feature type="coiled-coil region" evidence="11">
    <location>
        <begin position="362"/>
        <end position="389"/>
    </location>
</feature>
<organism evidence="14 17">
    <name type="scientific">Phytophthora kernoviae</name>
    <dbReference type="NCBI Taxonomy" id="325452"/>
    <lineage>
        <taxon>Eukaryota</taxon>
        <taxon>Sar</taxon>
        <taxon>Stramenopiles</taxon>
        <taxon>Oomycota</taxon>
        <taxon>Peronosporomycetes</taxon>
        <taxon>Peronosporales</taxon>
        <taxon>Peronosporaceae</taxon>
        <taxon>Phytophthora</taxon>
    </lineage>
</organism>
<comment type="catalytic activity">
    <reaction evidence="8 9">
        <text>2 H2O2 = O2 + 2 H2O</text>
        <dbReference type="Rhea" id="RHEA:20309"/>
        <dbReference type="ChEBI" id="CHEBI:15377"/>
        <dbReference type="ChEBI" id="CHEBI:15379"/>
        <dbReference type="ChEBI" id="CHEBI:16240"/>
        <dbReference type="EC" id="1.11.1.6"/>
    </reaction>
</comment>
<keyword evidence="2 9" id="KW-0575">Peroxidase</keyword>
<accession>A0A3R7JU25</accession>
<comment type="similarity">
    <text evidence="1 9">Belongs to the catalase family.</text>
</comment>
<comment type="function">
    <text evidence="10">Catalyzes the degradation of hydrogen peroxide (H(2)O(2)) generated by peroxisomal oxidases to water and oxygen, thereby protecting cells from the toxic effects of hydrogen peroxide.</text>
</comment>
<evidence type="ECO:0000256" key="9">
    <source>
        <dbReference type="RuleBase" id="RU000498"/>
    </source>
</evidence>
<feature type="compositionally biased region" description="Basic and acidic residues" evidence="12">
    <location>
        <begin position="122"/>
        <end position="138"/>
    </location>
</feature>
<dbReference type="GO" id="GO:0046872">
    <property type="term" value="F:metal ion binding"/>
    <property type="evidence" value="ECO:0007669"/>
    <property type="project" value="UniProtKB-KW"/>
</dbReference>
<evidence type="ECO:0000256" key="11">
    <source>
        <dbReference type="SAM" id="Coils"/>
    </source>
</evidence>
<dbReference type="PRINTS" id="PR00067">
    <property type="entry name" value="CATALASE"/>
</dbReference>
<reference evidence="16 17" key="1">
    <citation type="submission" date="2018-07" db="EMBL/GenBank/DDBJ databases">
        <title>Genome sequencing of oomycete isolates from Chile give support for New Zealand origin for Phytophthora kernoviae and make available the first Nothophytophthora sp. genome.</title>
        <authorList>
            <person name="Studholme D.J."/>
            <person name="Sanfuentes E."/>
            <person name="Panda P."/>
            <person name="Hill R."/>
            <person name="Sambles C."/>
            <person name="Grant M."/>
            <person name="Williams N.M."/>
            <person name="Mcdougal R.L."/>
        </authorList>
    </citation>
    <scope>NUCLEOTIDE SEQUENCE [LARGE SCALE GENOMIC DNA]</scope>
    <source>
        <strain evidence="14">Chile2</strain>
        <strain evidence="15">Chile4</strain>
    </source>
</reference>
<dbReference type="GO" id="GO:0005739">
    <property type="term" value="C:mitochondrion"/>
    <property type="evidence" value="ECO:0007669"/>
    <property type="project" value="TreeGrafter"/>
</dbReference>
<dbReference type="PROSITE" id="PS00437">
    <property type="entry name" value="CATALASE_1"/>
    <property type="match status" value="1"/>
</dbReference>
<sequence>MANRLLLYSQKRVLEADLVALEAVVKKMSMERRSTQQNYNSDHKNCGNRRGSWSAQATEHETAGSSGMAMKGPPANLDGLKGQDEWVLLNALALVEFESDQEKEKAKMVEKKRMQRAWLDAQKQERAKSKNSERRMNDETFQHQLQDLSNWREQESVKQKQQHEQVMKVRRERDEQLRQQKQTLEQREVQRRKDEAAEVERVKNDLKRIEMDARLRRETEHERIKKLQAENALVEHQKSRAKLQEHLEDVELMEAYARRLAKEEEERMRRLQSTLQRRDHQIDIAENMQAQIRQKALADERRAEEYQRKKDAVEQLKQQQKLEAQKREAYERQQYLLEQRDQKKQRERQELEDDLTFARQYHSEARAAIEAQQRQVQSVRQRNKSFQEKLVVQMDEQRQGQPLSPLHRPRELNMNNHEKDLNAKLLQKLEDGDMGQKHHNQHSEQLQLEAMAPAVPPVATTSNGAPLPPTGLTASATAGPRGPIVLQDFALLDHLAHFDRERIPERVVHAKGAGAFGYFEVTHESVTKYTSAKLFSSVGKRTPVAVRFSTVGGEQGSADTVRDPRGFAIKFYTEEGNWDLVGNNTPIFFIRDPILFPSFIHTQKRLPSTHLKDDNMMWDFFSLRPETLHQQTFLFSDRGIPDGFRHMNGYGSHTFVNLNTQGETTYVKYHFKTDQGIRNLPVDEAAVLASSDPDYSIRDLYDAIQREDFPTWTLYVQTMTPEQAANESVNPFDVTKVWPHSAYPLQEVGRLVLNRNPKNYFAEVEQLAFSPSHMVPGIEPSPDKMLQGRLFSYPDTHRHRLGPNYQQIPVNKPVNKPQTYQRDGLMAVTGNMEDMPNYFPNSMGGPLEAAALRYHASQGDHAVVDKFSTVDENNFSQVGDFYRKTLDAAARDRLADNIAGSLVNASKPVQIRAIGNFTKADTDYGERVQEKLETLKEKKGASQKFKERATESLNPPRRAFKGVAA</sequence>
<feature type="region of interest" description="Disordered" evidence="12">
    <location>
        <begin position="935"/>
        <end position="965"/>
    </location>
</feature>
<protein>
    <recommendedName>
        <fullName evidence="9">Catalase</fullName>
        <ecNumber evidence="9">1.11.1.6</ecNumber>
    </recommendedName>
</protein>
<dbReference type="InterPro" id="IPR040333">
    <property type="entry name" value="Catalase_3"/>
</dbReference>
<dbReference type="Proteomes" id="UP000285624">
    <property type="component" value="Unassembled WGS sequence"/>
</dbReference>
<evidence type="ECO:0000313" key="17">
    <source>
        <dbReference type="Proteomes" id="UP000285883"/>
    </source>
</evidence>
<feature type="region of interest" description="Disordered" evidence="12">
    <location>
        <begin position="31"/>
        <end position="70"/>
    </location>
</feature>
<evidence type="ECO:0000256" key="2">
    <source>
        <dbReference type="ARBA" id="ARBA00022559"/>
    </source>
</evidence>
<evidence type="ECO:0000256" key="4">
    <source>
        <dbReference type="ARBA" id="ARBA00022723"/>
    </source>
</evidence>
<evidence type="ECO:0000256" key="10">
    <source>
        <dbReference type="RuleBase" id="RU004142"/>
    </source>
</evidence>
<keyword evidence="16" id="KW-1185">Reference proteome</keyword>
<dbReference type="AlphaFoldDB" id="A0A3R7JU25"/>
<keyword evidence="5 9" id="KW-0560">Oxidoreductase</keyword>
<comment type="caution">
    <text evidence="14">The sequence shown here is derived from an EMBL/GenBank/DDBJ whole genome shotgun (WGS) entry which is preliminary data.</text>
</comment>
<dbReference type="InterPro" id="IPR002226">
    <property type="entry name" value="Catalase_haem_BS"/>
</dbReference>
<dbReference type="PANTHER" id="PTHR11465:SF9">
    <property type="entry name" value="CATALASE"/>
    <property type="match status" value="1"/>
</dbReference>
<keyword evidence="7 9" id="KW-0376">Hydrogen peroxide</keyword>
<evidence type="ECO:0000313" key="14">
    <source>
        <dbReference type="EMBL" id="RLN14561.1"/>
    </source>
</evidence>
<feature type="domain" description="Catalase core" evidence="13">
    <location>
        <begin position="460"/>
        <end position="847"/>
    </location>
</feature>
<evidence type="ECO:0000313" key="16">
    <source>
        <dbReference type="Proteomes" id="UP000285624"/>
    </source>
</evidence>
<dbReference type="GO" id="GO:0042744">
    <property type="term" value="P:hydrogen peroxide catabolic process"/>
    <property type="evidence" value="ECO:0007669"/>
    <property type="project" value="UniProtKB-KW"/>
</dbReference>
<evidence type="ECO:0000256" key="5">
    <source>
        <dbReference type="ARBA" id="ARBA00023002"/>
    </source>
</evidence>
<dbReference type="EMBL" id="MAYM02001578">
    <property type="protein sequence ID" value="RLN14561.1"/>
    <property type="molecule type" value="Genomic_DNA"/>
</dbReference>
<name>A0A3R7JU25_9STRA</name>
<keyword evidence="11" id="KW-0175">Coiled coil</keyword>
<proteinExistence type="inferred from homology"/>
<dbReference type="PROSITE" id="PS00438">
    <property type="entry name" value="CATALASE_2"/>
    <property type="match status" value="1"/>
</dbReference>
<dbReference type="InterPro" id="IPR024708">
    <property type="entry name" value="Catalase_AS"/>
</dbReference>
<gene>
    <name evidence="14" type="ORF">BBI17_000427</name>
    <name evidence="15" type="ORF">BBO99_00000390</name>
</gene>
<dbReference type="PROSITE" id="PS51402">
    <property type="entry name" value="CATALASE_3"/>
    <property type="match status" value="1"/>
</dbReference>
<feature type="compositionally biased region" description="Basic and acidic residues" evidence="12">
    <location>
        <begin position="935"/>
        <end position="950"/>
    </location>
</feature>
<dbReference type="STRING" id="325452.A0A3R7JU25"/>
<feature type="region of interest" description="Disordered" evidence="12">
    <location>
        <begin position="152"/>
        <end position="196"/>
    </location>
</feature>
<evidence type="ECO:0000256" key="3">
    <source>
        <dbReference type="ARBA" id="ARBA00022617"/>
    </source>
</evidence>
<dbReference type="Pfam" id="PF00199">
    <property type="entry name" value="Catalase"/>
    <property type="match status" value="1"/>
</dbReference>
<keyword evidence="4 9" id="KW-0479">Metal-binding</keyword>
<dbReference type="CDD" id="cd08156">
    <property type="entry name" value="catalase_clade_3"/>
    <property type="match status" value="1"/>
</dbReference>
<evidence type="ECO:0000256" key="6">
    <source>
        <dbReference type="ARBA" id="ARBA00023004"/>
    </source>
</evidence>
<dbReference type="InterPro" id="IPR010582">
    <property type="entry name" value="Catalase_immune_responsive"/>
</dbReference>
<evidence type="ECO:0000256" key="8">
    <source>
        <dbReference type="ARBA" id="ARBA00049254"/>
    </source>
</evidence>
<dbReference type="Proteomes" id="UP000285883">
    <property type="component" value="Unassembled WGS sequence"/>
</dbReference>
<dbReference type="FunFam" id="2.40.180.10:FF:000001">
    <property type="entry name" value="Catalase"/>
    <property type="match status" value="1"/>
</dbReference>
<evidence type="ECO:0000259" key="13">
    <source>
        <dbReference type="SMART" id="SM01060"/>
    </source>
</evidence>
<dbReference type="SUPFAM" id="SSF56634">
    <property type="entry name" value="Heme-dependent catalase-like"/>
    <property type="match status" value="1"/>
</dbReference>
<feature type="region of interest" description="Disordered" evidence="12">
    <location>
        <begin position="119"/>
        <end position="138"/>
    </location>
</feature>
<dbReference type="PANTHER" id="PTHR11465">
    <property type="entry name" value="CATALASE"/>
    <property type="match status" value="1"/>
</dbReference>
<dbReference type="Gene3D" id="2.40.180.10">
    <property type="entry name" value="Catalase core domain"/>
    <property type="match status" value="1"/>
</dbReference>
<dbReference type="GO" id="GO:0020037">
    <property type="term" value="F:heme binding"/>
    <property type="evidence" value="ECO:0007669"/>
    <property type="project" value="InterPro"/>
</dbReference>
<evidence type="ECO:0000256" key="12">
    <source>
        <dbReference type="SAM" id="MobiDB-lite"/>
    </source>
</evidence>
<dbReference type="EC" id="1.11.1.6" evidence="9"/>
<keyword evidence="6 9" id="KW-0408">Iron</keyword>
<dbReference type="GO" id="GO:0042542">
    <property type="term" value="P:response to hydrogen peroxide"/>
    <property type="evidence" value="ECO:0007669"/>
    <property type="project" value="TreeGrafter"/>
</dbReference>
<evidence type="ECO:0000256" key="7">
    <source>
        <dbReference type="ARBA" id="ARBA00023324"/>
    </source>
</evidence>
<dbReference type="Pfam" id="PF06628">
    <property type="entry name" value="Catalase-rel"/>
    <property type="match status" value="1"/>
</dbReference>
<evidence type="ECO:0000256" key="1">
    <source>
        <dbReference type="ARBA" id="ARBA00005329"/>
    </source>
</evidence>
<evidence type="ECO:0000313" key="15">
    <source>
        <dbReference type="EMBL" id="RLN85619.1"/>
    </source>
</evidence>
<dbReference type="InterPro" id="IPR018028">
    <property type="entry name" value="Catalase"/>
</dbReference>
<dbReference type="SMART" id="SM01060">
    <property type="entry name" value="Catalase"/>
    <property type="match status" value="1"/>
</dbReference>